<dbReference type="Pfam" id="PF01593">
    <property type="entry name" value="Amino_oxidase"/>
    <property type="match status" value="1"/>
</dbReference>
<feature type="domain" description="Amine oxidase" evidence="4">
    <location>
        <begin position="15"/>
        <end position="520"/>
    </location>
</feature>
<evidence type="ECO:0000256" key="3">
    <source>
        <dbReference type="ARBA" id="ARBA00040298"/>
    </source>
</evidence>
<evidence type="ECO:0000313" key="6">
    <source>
        <dbReference type="Proteomes" id="UP000179153"/>
    </source>
</evidence>
<dbReference type="AlphaFoldDB" id="A0A1G2HFM5"/>
<dbReference type="PANTHER" id="PTHR10668:SF103">
    <property type="entry name" value="PYRIDINE NUCLEOTIDE-DISULFIDE OXIDOREDUCTASE DOMAIN-CONTAINING PROTEIN 2"/>
    <property type="match status" value="1"/>
</dbReference>
<protein>
    <recommendedName>
        <fullName evidence="3">Pyridine nucleotide-disulfide oxidoreductase domain-containing protein 2</fullName>
    </recommendedName>
</protein>
<dbReference type="EMBL" id="MHOI01000021">
    <property type="protein sequence ID" value="OGZ61282.1"/>
    <property type="molecule type" value="Genomic_DNA"/>
</dbReference>
<dbReference type="SUPFAM" id="SSF51905">
    <property type="entry name" value="FAD/NAD(P)-binding domain"/>
    <property type="match status" value="1"/>
</dbReference>
<dbReference type="Proteomes" id="UP000179153">
    <property type="component" value="Unassembled WGS sequence"/>
</dbReference>
<comment type="caution">
    <text evidence="5">The sequence shown here is derived from an EMBL/GenBank/DDBJ whole genome shotgun (WGS) entry which is preliminary data.</text>
</comment>
<evidence type="ECO:0000313" key="5">
    <source>
        <dbReference type="EMBL" id="OGZ61282.1"/>
    </source>
</evidence>
<dbReference type="InterPro" id="IPR002937">
    <property type="entry name" value="Amino_oxidase"/>
</dbReference>
<dbReference type="PANTHER" id="PTHR10668">
    <property type="entry name" value="PHYTOENE DEHYDROGENASE"/>
    <property type="match status" value="1"/>
</dbReference>
<gene>
    <name evidence="5" type="ORF">A2932_02075</name>
</gene>
<dbReference type="GO" id="GO:0016491">
    <property type="term" value="F:oxidoreductase activity"/>
    <property type="evidence" value="ECO:0007669"/>
    <property type="project" value="InterPro"/>
</dbReference>
<reference evidence="5 6" key="1">
    <citation type="journal article" date="2016" name="Nat. Commun.">
        <title>Thousands of microbial genomes shed light on interconnected biogeochemical processes in an aquifer system.</title>
        <authorList>
            <person name="Anantharaman K."/>
            <person name="Brown C.T."/>
            <person name="Hug L.A."/>
            <person name="Sharon I."/>
            <person name="Castelle C.J."/>
            <person name="Probst A.J."/>
            <person name="Thomas B.C."/>
            <person name="Singh A."/>
            <person name="Wilkins M.J."/>
            <person name="Karaoz U."/>
            <person name="Brodie E.L."/>
            <person name="Williams K.H."/>
            <person name="Hubbard S.S."/>
            <person name="Banfield J.F."/>
        </authorList>
    </citation>
    <scope>NUCLEOTIDE SEQUENCE [LARGE SCALE GENOMIC DNA]</scope>
</reference>
<organism evidence="5 6">
    <name type="scientific">Candidatus Spechtbacteria bacterium RIFCSPLOWO2_01_FULL_46_10</name>
    <dbReference type="NCBI Taxonomy" id="1802163"/>
    <lineage>
        <taxon>Bacteria</taxon>
        <taxon>Candidatus Spechtiibacteriota</taxon>
    </lineage>
</organism>
<accession>A0A1G2HFM5</accession>
<name>A0A1G2HFM5_9BACT</name>
<proteinExistence type="predicted"/>
<sequence>MKKHCIVVIGAGHNGLVAACYLAEAGHHVMVLEKRNIVGGSCVTEETFPGFKISSAAYVNSLFLNKIVDDLRLRDYGYEVLLRNPSSFTPLPDGRYLMLGPNKEFNLEEIAKFSKYDARKYAKYEKVLSEIASFIDTTLTMEPPGLPPQNLSDLTQYLKLAGKLLGLSQKSKITLAKLISYDARLFLDEWFESDALKATLLTDSIIGATNFSGYVLLHHVMGEAGGVRGVWGYQRGGMGNITQALKKAAEDRGVKIYTNHEVKQIKVENGAVRKVDFANGGIVFPDIVVSNTDPKLTFLKLLGPDNCPKSFLRKIANLDFSSASMKVNLALSGVPKFFCIDEEDVGPQHRGTIHIAPGVSYITKAAREGKRGIPSTEPILELTIPSAVDNTLAPAGKHIMNIFVQFAPYHLREGSWDEIKQKYFEKNIMDALKKYIVNIENIIEGVQILSPLDLEREFSLTEGNIFHGAMTLGQLFSMRPVRGYANYRTPVKGLYLCGAGAHPGGGVMGAAGYNAARAVLEDVQKEKP</sequence>
<comment type="subunit">
    <text evidence="2">Interacts with COX5B; this interaction may contribute to localize PYROXD2 to the inner face of the inner mitochondrial membrane.</text>
</comment>
<evidence type="ECO:0000259" key="4">
    <source>
        <dbReference type="Pfam" id="PF01593"/>
    </source>
</evidence>
<dbReference type="InterPro" id="IPR036188">
    <property type="entry name" value="FAD/NAD-bd_sf"/>
</dbReference>
<dbReference type="PROSITE" id="PS51257">
    <property type="entry name" value="PROKAR_LIPOPROTEIN"/>
    <property type="match status" value="1"/>
</dbReference>
<dbReference type="STRING" id="1802163.A2932_02075"/>
<evidence type="ECO:0000256" key="2">
    <source>
        <dbReference type="ARBA" id="ARBA00038825"/>
    </source>
</evidence>
<comment type="function">
    <text evidence="1">Probable oxidoreductase that may play a role as regulator of mitochondrial function.</text>
</comment>
<evidence type="ECO:0000256" key="1">
    <source>
        <dbReference type="ARBA" id="ARBA00037217"/>
    </source>
</evidence>
<dbReference type="Gene3D" id="3.50.50.60">
    <property type="entry name" value="FAD/NAD(P)-binding domain"/>
    <property type="match status" value="2"/>
</dbReference>